<dbReference type="EMBL" id="HBHW01005768">
    <property type="protein sequence ID" value="CAE0036368.1"/>
    <property type="molecule type" value="Transcribed_RNA"/>
</dbReference>
<organism evidence="2">
    <name type="scientific">Rhodosorus marinus</name>
    <dbReference type="NCBI Taxonomy" id="101924"/>
    <lineage>
        <taxon>Eukaryota</taxon>
        <taxon>Rhodophyta</taxon>
        <taxon>Stylonematophyceae</taxon>
        <taxon>Stylonematales</taxon>
        <taxon>Stylonemataceae</taxon>
        <taxon>Rhodosorus</taxon>
    </lineage>
</organism>
<dbReference type="AlphaFoldDB" id="A0A7S2ZDE7"/>
<gene>
    <name evidence="2" type="ORF">RMAR00112_LOCUS4318</name>
</gene>
<evidence type="ECO:0000313" key="2">
    <source>
        <dbReference type="EMBL" id="CAE0036368.1"/>
    </source>
</evidence>
<evidence type="ECO:0000256" key="1">
    <source>
        <dbReference type="SAM" id="MobiDB-lite"/>
    </source>
</evidence>
<name>A0A7S2ZDE7_9RHOD</name>
<sequence>MELGLADIPEPGTRCTVDGLPTVRHAGLEIARDKSLPVPATSIKSADLPTLPSPVTTVAALNMLTLLSQSSGWAQSDGPGGCRGSAADNSPFQREENHAEALSFP</sequence>
<accession>A0A7S2ZDE7</accession>
<feature type="region of interest" description="Disordered" evidence="1">
    <location>
        <begin position="72"/>
        <end position="105"/>
    </location>
</feature>
<reference evidence="2" key="1">
    <citation type="submission" date="2021-01" db="EMBL/GenBank/DDBJ databases">
        <authorList>
            <person name="Corre E."/>
            <person name="Pelletier E."/>
            <person name="Niang G."/>
            <person name="Scheremetjew M."/>
            <person name="Finn R."/>
            <person name="Kale V."/>
            <person name="Holt S."/>
            <person name="Cochrane G."/>
            <person name="Meng A."/>
            <person name="Brown T."/>
            <person name="Cohen L."/>
        </authorList>
    </citation>
    <scope>NUCLEOTIDE SEQUENCE</scope>
    <source>
        <strain evidence="2">CCMP 769</strain>
    </source>
</reference>
<protein>
    <submittedName>
        <fullName evidence="2">Uncharacterized protein</fullName>
    </submittedName>
</protein>
<proteinExistence type="predicted"/>